<keyword evidence="4 6" id="KW-0862">Zinc</keyword>
<organism evidence="9 10">
    <name type="scientific">Papaver atlanticum</name>
    <dbReference type="NCBI Taxonomy" id="357466"/>
    <lineage>
        <taxon>Eukaryota</taxon>
        <taxon>Viridiplantae</taxon>
        <taxon>Streptophyta</taxon>
        <taxon>Embryophyta</taxon>
        <taxon>Tracheophyta</taxon>
        <taxon>Spermatophyta</taxon>
        <taxon>Magnoliopsida</taxon>
        <taxon>Ranunculales</taxon>
        <taxon>Papaveraceae</taxon>
        <taxon>Papaveroideae</taxon>
        <taxon>Papaver</taxon>
    </lineage>
</organism>
<protein>
    <recommendedName>
        <fullName evidence="6">Protein FAR1-RELATED SEQUENCE</fullName>
    </recommendedName>
</protein>
<feature type="compositionally biased region" description="Basic residues" evidence="7">
    <location>
        <begin position="183"/>
        <end position="194"/>
    </location>
</feature>
<keyword evidence="6" id="KW-0539">Nucleus</keyword>
<evidence type="ECO:0000256" key="4">
    <source>
        <dbReference type="ARBA" id="ARBA00022833"/>
    </source>
</evidence>
<dbReference type="Pfam" id="PF04434">
    <property type="entry name" value="SWIM"/>
    <property type="match status" value="1"/>
</dbReference>
<proteinExistence type="inferred from homology"/>
<dbReference type="InterPro" id="IPR006564">
    <property type="entry name" value="Znf_PMZ"/>
</dbReference>
<dbReference type="EMBL" id="JAJJMB010001716">
    <property type="protein sequence ID" value="KAI3955855.1"/>
    <property type="molecule type" value="Genomic_DNA"/>
</dbReference>
<dbReference type="GO" id="GO:0005634">
    <property type="term" value="C:nucleus"/>
    <property type="evidence" value="ECO:0007669"/>
    <property type="project" value="UniProtKB-SubCell"/>
</dbReference>
<evidence type="ECO:0000256" key="2">
    <source>
        <dbReference type="ARBA" id="ARBA00022723"/>
    </source>
</evidence>
<name>A0AAD4TH01_9MAGN</name>
<dbReference type="GO" id="GO:0006355">
    <property type="term" value="P:regulation of DNA-templated transcription"/>
    <property type="evidence" value="ECO:0007669"/>
    <property type="project" value="UniProtKB-UniRule"/>
</dbReference>
<evidence type="ECO:0000313" key="10">
    <source>
        <dbReference type="Proteomes" id="UP001202328"/>
    </source>
</evidence>
<keyword evidence="3 5" id="KW-0863">Zinc-finger</keyword>
<keyword evidence="10" id="KW-1185">Reference proteome</keyword>
<comment type="subcellular location">
    <subcellularLocation>
        <location evidence="6">Nucleus</location>
    </subcellularLocation>
</comment>
<dbReference type="AlphaFoldDB" id="A0AAD4TH01"/>
<sequence length="194" mass="22632">MNDIMCIIVLSDNDDYCDFYKKVTFFVTYNSEDCDIHCSCQMFSFKGIQCSHVLSVLSHNGVRELPEKYILRRWRKDVKRCHTKVKVGFSCWKNDDASKQYYDLCNQFGELADWVAGTSQYPEINDWLACKKKEVQQIMIKAKESEKLKGKQFEENIVDTVDINGESEEGDDTVITVNDPLRKPRRGRTRKTVD</sequence>
<evidence type="ECO:0000256" key="5">
    <source>
        <dbReference type="PROSITE-ProRule" id="PRU00325"/>
    </source>
</evidence>
<dbReference type="InterPro" id="IPR031052">
    <property type="entry name" value="FHY3/FAR1"/>
</dbReference>
<evidence type="ECO:0000256" key="1">
    <source>
        <dbReference type="ARBA" id="ARBA00005889"/>
    </source>
</evidence>
<comment type="caution">
    <text evidence="9">The sequence shown here is derived from an EMBL/GenBank/DDBJ whole genome shotgun (WGS) entry which is preliminary data.</text>
</comment>
<feature type="domain" description="SWIM-type" evidence="8">
    <location>
        <begin position="23"/>
        <end position="61"/>
    </location>
</feature>
<dbReference type="InterPro" id="IPR007527">
    <property type="entry name" value="Znf_SWIM"/>
</dbReference>
<evidence type="ECO:0000256" key="6">
    <source>
        <dbReference type="RuleBase" id="RU367018"/>
    </source>
</evidence>
<comment type="function">
    <text evidence="6">Putative transcription activator involved in regulating light control of development.</text>
</comment>
<dbReference type="GO" id="GO:0008270">
    <property type="term" value="F:zinc ion binding"/>
    <property type="evidence" value="ECO:0007669"/>
    <property type="project" value="UniProtKB-UniRule"/>
</dbReference>
<evidence type="ECO:0000256" key="3">
    <source>
        <dbReference type="ARBA" id="ARBA00022771"/>
    </source>
</evidence>
<dbReference type="PANTHER" id="PTHR31669">
    <property type="entry name" value="PROTEIN FAR1-RELATED SEQUENCE 10-RELATED"/>
    <property type="match status" value="1"/>
</dbReference>
<reference evidence="9" key="1">
    <citation type="submission" date="2022-04" db="EMBL/GenBank/DDBJ databases">
        <title>A functionally conserved STORR gene fusion in Papaver species that diverged 16.8 million years ago.</title>
        <authorList>
            <person name="Catania T."/>
        </authorList>
    </citation>
    <scope>NUCLEOTIDE SEQUENCE</scope>
    <source>
        <strain evidence="9">S-188037</strain>
    </source>
</reference>
<evidence type="ECO:0000313" key="9">
    <source>
        <dbReference type="EMBL" id="KAI3955855.1"/>
    </source>
</evidence>
<dbReference type="Proteomes" id="UP001202328">
    <property type="component" value="Unassembled WGS sequence"/>
</dbReference>
<feature type="region of interest" description="Disordered" evidence="7">
    <location>
        <begin position="165"/>
        <end position="194"/>
    </location>
</feature>
<comment type="similarity">
    <text evidence="1 6">Belongs to the FHY3/FAR1 family.</text>
</comment>
<keyword evidence="2 6" id="KW-0479">Metal-binding</keyword>
<dbReference type="SMART" id="SM00575">
    <property type="entry name" value="ZnF_PMZ"/>
    <property type="match status" value="1"/>
</dbReference>
<accession>A0AAD4TH01</accession>
<gene>
    <name evidence="9" type="ORF">MKW98_006215</name>
</gene>
<evidence type="ECO:0000256" key="7">
    <source>
        <dbReference type="SAM" id="MobiDB-lite"/>
    </source>
</evidence>
<dbReference type="PROSITE" id="PS50966">
    <property type="entry name" value="ZF_SWIM"/>
    <property type="match status" value="1"/>
</dbReference>
<evidence type="ECO:0000259" key="8">
    <source>
        <dbReference type="PROSITE" id="PS50966"/>
    </source>
</evidence>
<dbReference type="PANTHER" id="PTHR31669:SF283">
    <property type="entry name" value="PROTEIN FAR1-RELATED SEQUENCE"/>
    <property type="match status" value="1"/>
</dbReference>